<evidence type="ECO:0000313" key="1">
    <source>
        <dbReference type="EMBL" id="EAT13384.1"/>
    </source>
</evidence>
<dbReference type="STRING" id="207949.RED65_01450"/>
<dbReference type="EMBL" id="AAQH01000002">
    <property type="protein sequence ID" value="EAT13384.1"/>
    <property type="molecule type" value="Genomic_DNA"/>
</dbReference>
<gene>
    <name evidence="1" type="ORF">RED65_01450</name>
</gene>
<accession>Q1N4P4</accession>
<sequence length="50" mass="5025">MKKKIIAIGVAAVVTIGGLALGIKLPESASVIIGETAAEFITAGDEKEAE</sequence>
<dbReference type="HOGENOM" id="CLU_3115000_0_0_6"/>
<organism evidence="1 2">
    <name type="scientific">Bermanella marisrubri</name>
    <dbReference type="NCBI Taxonomy" id="207949"/>
    <lineage>
        <taxon>Bacteria</taxon>
        <taxon>Pseudomonadati</taxon>
        <taxon>Pseudomonadota</taxon>
        <taxon>Gammaproteobacteria</taxon>
        <taxon>Oceanospirillales</taxon>
        <taxon>Oceanospirillaceae</taxon>
        <taxon>Bermanella</taxon>
    </lineage>
</organism>
<comment type="caution">
    <text evidence="1">The sequence shown here is derived from an EMBL/GenBank/DDBJ whole genome shotgun (WGS) entry which is preliminary data.</text>
</comment>
<protein>
    <submittedName>
        <fullName evidence="1">Uncharacterized protein</fullName>
    </submittedName>
</protein>
<evidence type="ECO:0000313" key="2">
    <source>
        <dbReference type="Proteomes" id="UP000004263"/>
    </source>
</evidence>
<dbReference type="RefSeq" id="WP_007017768.1">
    <property type="nucleotide sequence ID" value="NZ_CH724114.1"/>
</dbReference>
<dbReference type="AlphaFoldDB" id="Q1N4P4"/>
<dbReference type="Proteomes" id="UP000004263">
    <property type="component" value="Unassembled WGS sequence"/>
</dbReference>
<keyword evidence="2" id="KW-1185">Reference proteome</keyword>
<name>Q1N4P4_9GAMM</name>
<proteinExistence type="predicted"/>
<reference evidence="1 2" key="1">
    <citation type="submission" date="2006-03" db="EMBL/GenBank/DDBJ databases">
        <authorList>
            <person name="Pinhassi J."/>
            <person name="Pedros-Alio C."/>
            <person name="Ferriera S."/>
            <person name="Johnson J."/>
            <person name="Kravitz S."/>
            <person name="Halpern A."/>
            <person name="Remington K."/>
            <person name="Beeson K."/>
            <person name="Tran B."/>
            <person name="Rogers Y.-H."/>
            <person name="Friedman R."/>
            <person name="Venter J.C."/>
        </authorList>
    </citation>
    <scope>NUCLEOTIDE SEQUENCE [LARGE SCALE GENOMIC DNA]</scope>
    <source>
        <strain evidence="1 2">RED65</strain>
    </source>
</reference>